<dbReference type="Pfam" id="PF00593">
    <property type="entry name" value="TonB_dep_Rec_b-barrel"/>
    <property type="match status" value="1"/>
</dbReference>
<dbReference type="InterPro" id="IPR008969">
    <property type="entry name" value="CarboxyPept-like_regulatory"/>
</dbReference>
<comment type="subcellular location">
    <subcellularLocation>
        <location evidence="1 8">Cell outer membrane</location>
        <topology evidence="1 8">Multi-pass membrane protein</topology>
    </subcellularLocation>
</comment>
<evidence type="ECO:0000313" key="14">
    <source>
        <dbReference type="Proteomes" id="UP001595953"/>
    </source>
</evidence>
<dbReference type="PROSITE" id="PS52016">
    <property type="entry name" value="TONB_DEPENDENT_REC_3"/>
    <property type="match status" value="1"/>
</dbReference>
<dbReference type="InterPro" id="IPR023996">
    <property type="entry name" value="TonB-dep_OMP_SusC/RagA"/>
</dbReference>
<keyword evidence="5 9" id="KW-0798">TonB box</keyword>
<dbReference type="SUPFAM" id="SSF56935">
    <property type="entry name" value="Porins"/>
    <property type="match status" value="1"/>
</dbReference>
<dbReference type="EMBL" id="JBHSGP010000014">
    <property type="protein sequence ID" value="MFC4723209.1"/>
    <property type="molecule type" value="Genomic_DNA"/>
</dbReference>
<keyword evidence="6 8" id="KW-0472">Membrane</keyword>
<protein>
    <submittedName>
        <fullName evidence="13">SusC/RagA family TonB-linked outer membrane protein</fullName>
    </submittedName>
</protein>
<feature type="domain" description="TonB-dependent receptor plug" evidence="12">
    <location>
        <begin position="122"/>
        <end position="228"/>
    </location>
</feature>
<evidence type="ECO:0000256" key="8">
    <source>
        <dbReference type="PROSITE-ProRule" id="PRU01360"/>
    </source>
</evidence>
<evidence type="ECO:0000256" key="10">
    <source>
        <dbReference type="SAM" id="SignalP"/>
    </source>
</evidence>
<gene>
    <name evidence="13" type="ORF">ACFO5O_12810</name>
</gene>
<evidence type="ECO:0000256" key="3">
    <source>
        <dbReference type="ARBA" id="ARBA00022452"/>
    </source>
</evidence>
<organism evidence="13 14">
    <name type="scientific">Geojedonia litorea</name>
    <dbReference type="NCBI Taxonomy" id="1268269"/>
    <lineage>
        <taxon>Bacteria</taxon>
        <taxon>Pseudomonadati</taxon>
        <taxon>Bacteroidota</taxon>
        <taxon>Flavobacteriia</taxon>
        <taxon>Flavobacteriales</taxon>
        <taxon>Flavobacteriaceae</taxon>
        <taxon>Geojedonia</taxon>
    </lineage>
</organism>
<keyword evidence="3 8" id="KW-1134">Transmembrane beta strand</keyword>
<dbReference type="RefSeq" id="WP_387964389.1">
    <property type="nucleotide sequence ID" value="NZ_JBHSGP010000014.1"/>
</dbReference>
<evidence type="ECO:0000259" key="11">
    <source>
        <dbReference type="Pfam" id="PF00593"/>
    </source>
</evidence>
<dbReference type="InterPro" id="IPR023997">
    <property type="entry name" value="TonB-dep_OMP_SusC/RagA_CS"/>
</dbReference>
<comment type="caution">
    <text evidence="13">The sequence shown here is derived from an EMBL/GenBank/DDBJ whole genome shotgun (WGS) entry which is preliminary data.</text>
</comment>
<dbReference type="Gene3D" id="2.40.170.20">
    <property type="entry name" value="TonB-dependent receptor, beta-barrel domain"/>
    <property type="match status" value="1"/>
</dbReference>
<feature type="chain" id="PRO_5045180953" evidence="10">
    <location>
        <begin position="28"/>
        <end position="993"/>
    </location>
</feature>
<evidence type="ECO:0000256" key="9">
    <source>
        <dbReference type="RuleBase" id="RU003357"/>
    </source>
</evidence>
<evidence type="ECO:0000256" key="1">
    <source>
        <dbReference type="ARBA" id="ARBA00004571"/>
    </source>
</evidence>
<evidence type="ECO:0000256" key="5">
    <source>
        <dbReference type="ARBA" id="ARBA00023077"/>
    </source>
</evidence>
<dbReference type="InterPro" id="IPR039426">
    <property type="entry name" value="TonB-dep_rcpt-like"/>
</dbReference>
<evidence type="ECO:0000313" key="13">
    <source>
        <dbReference type="EMBL" id="MFC4723209.1"/>
    </source>
</evidence>
<feature type="domain" description="TonB-dependent receptor-like beta-barrel" evidence="11">
    <location>
        <begin position="413"/>
        <end position="961"/>
    </location>
</feature>
<keyword evidence="2 8" id="KW-0813">Transport</keyword>
<accession>A0ABV9N6S8</accession>
<evidence type="ECO:0000259" key="12">
    <source>
        <dbReference type="Pfam" id="PF07715"/>
    </source>
</evidence>
<sequence length="993" mass="109432">MKLKLGYQKMKVVIFLLFLLISIAVSAQSQRTITGIVVSAVDNMPLPGATVIVKGTTNGASTDFDGGFTLTVQGNASTLTVSYLGYQTKEVPIVDGNMVIQLNEEASALDEVVIVGYGTVKKSDVVGSVASVNVEEATTQPTTNVSEMLRGRAAGVQVNLADARPGGNSNIVIRGKVSIDGGNDPLIIVDGIPYDNINDVAPEDISSIEVLKDASSQAIYGARAANGVILITTKRGKEGKFKVNYHGYATLQSLTKNFDLYTAEEFAQLRREAEKADNNEMYRPDVDIFNDFEYASLQNKRYVDWEDLVLRDAFISSHSLNFSGGGEFTKVFSSINYFHQDGLIPTSGFERGNIKVNVDQKINDKLSIQANINFQTSKQDLESNSLNFISISPLAMPYDSEGNLVKFPLGTGTTRVNPLWNIRESTNEVFTKLTDVNLVLNYDFTSSFSYRLNTFLRNRNSEQGIYRSSKHTSGDSGVNGRATIGNNTYKDFLIENIIDYTPKINDNHVLDFTFVHAVNERKTTETSITKTGFPNDFLGYNGNATEIAGVSRDVSERKLVSFLGRARYNLFNKYLFTFTARADASSVFAEDNKWGYFPAAAFAWKMHEEAFLKESKVFNQMKFRVSYGQTGNEGIDPSQSLGVADYLPYVFGGVTTGGNASLSRLPNPNLKWETTTSLNVGLDFGLFKNTVTGTVEYYKANTKDLLLDRTLSGVSGYSVTRFNIGEVENRGVEVSLNTNIIRKPDFKWSLGATWSTNDNEVLALDGTLDENGVPLDFVSQGIFIGQPIDNIRNYLFDGIWQEGDDIANSAQPTALPGDIRVKDINEDGIIGQEDLIIFRETPDWYGSINMSLEFKGLELFADFYIVEGATRLNNYLSDYDNGATLQGILNGIKVDYYLPESPSNEFPRPRTTAPAFISSSAIKDASYSRLRTLSLGYNIPNKFLQKAGFESAKVYLTGTNLLTFTDYKSYSPENNAGAFPDAKGITMGVKLGL</sequence>
<dbReference type="NCBIfam" id="TIGR04057">
    <property type="entry name" value="SusC_RagA_signa"/>
    <property type="match status" value="1"/>
</dbReference>
<dbReference type="Pfam" id="PF07715">
    <property type="entry name" value="Plug"/>
    <property type="match status" value="1"/>
</dbReference>
<dbReference type="InterPro" id="IPR036942">
    <property type="entry name" value="Beta-barrel_TonB_sf"/>
</dbReference>
<proteinExistence type="inferred from homology"/>
<dbReference type="NCBIfam" id="TIGR04056">
    <property type="entry name" value="OMP_RagA_SusC"/>
    <property type="match status" value="1"/>
</dbReference>
<keyword evidence="4 8" id="KW-0812">Transmembrane</keyword>
<dbReference type="SUPFAM" id="SSF49464">
    <property type="entry name" value="Carboxypeptidase regulatory domain-like"/>
    <property type="match status" value="1"/>
</dbReference>
<keyword evidence="14" id="KW-1185">Reference proteome</keyword>
<dbReference type="InterPro" id="IPR012910">
    <property type="entry name" value="Plug_dom"/>
</dbReference>
<name>A0ABV9N6S8_9FLAO</name>
<evidence type="ECO:0000256" key="7">
    <source>
        <dbReference type="ARBA" id="ARBA00023237"/>
    </source>
</evidence>
<dbReference type="Gene3D" id="2.60.40.1120">
    <property type="entry name" value="Carboxypeptidase-like, regulatory domain"/>
    <property type="match status" value="1"/>
</dbReference>
<dbReference type="Gene3D" id="2.170.130.10">
    <property type="entry name" value="TonB-dependent receptor, plug domain"/>
    <property type="match status" value="1"/>
</dbReference>
<evidence type="ECO:0000256" key="2">
    <source>
        <dbReference type="ARBA" id="ARBA00022448"/>
    </source>
</evidence>
<comment type="similarity">
    <text evidence="8 9">Belongs to the TonB-dependent receptor family.</text>
</comment>
<dbReference type="Pfam" id="PF13715">
    <property type="entry name" value="CarbopepD_reg_2"/>
    <property type="match status" value="1"/>
</dbReference>
<evidence type="ECO:0000256" key="4">
    <source>
        <dbReference type="ARBA" id="ARBA00022692"/>
    </source>
</evidence>
<dbReference type="InterPro" id="IPR037066">
    <property type="entry name" value="Plug_dom_sf"/>
</dbReference>
<keyword evidence="7 8" id="KW-0998">Cell outer membrane</keyword>
<dbReference type="Proteomes" id="UP001595953">
    <property type="component" value="Unassembled WGS sequence"/>
</dbReference>
<reference evidence="14" key="1">
    <citation type="journal article" date="2019" name="Int. J. Syst. Evol. Microbiol.">
        <title>The Global Catalogue of Microorganisms (GCM) 10K type strain sequencing project: providing services to taxonomists for standard genome sequencing and annotation.</title>
        <authorList>
            <consortium name="The Broad Institute Genomics Platform"/>
            <consortium name="The Broad Institute Genome Sequencing Center for Infectious Disease"/>
            <person name="Wu L."/>
            <person name="Ma J."/>
        </authorList>
    </citation>
    <scope>NUCLEOTIDE SEQUENCE [LARGE SCALE GENOMIC DNA]</scope>
    <source>
        <strain evidence="14">CCUG 63682</strain>
    </source>
</reference>
<keyword evidence="10" id="KW-0732">Signal</keyword>
<dbReference type="InterPro" id="IPR000531">
    <property type="entry name" value="Beta-barrel_TonB"/>
</dbReference>
<feature type="signal peptide" evidence="10">
    <location>
        <begin position="1"/>
        <end position="27"/>
    </location>
</feature>
<evidence type="ECO:0000256" key="6">
    <source>
        <dbReference type="ARBA" id="ARBA00023136"/>
    </source>
</evidence>